<keyword evidence="3" id="KW-1185">Reference proteome</keyword>
<dbReference type="PANTHER" id="PTHR47597">
    <property type="entry name" value="IS A MEMBER OF THE PF|00364 BIOTIN-REQUIRING ENZYMES FAMILY-RELATED"/>
    <property type="match status" value="1"/>
</dbReference>
<feature type="region of interest" description="Disordered" evidence="1">
    <location>
        <begin position="301"/>
        <end position="323"/>
    </location>
</feature>
<feature type="compositionally biased region" description="Polar residues" evidence="1">
    <location>
        <begin position="94"/>
        <end position="107"/>
    </location>
</feature>
<dbReference type="Proteomes" id="UP000236161">
    <property type="component" value="Unassembled WGS sequence"/>
</dbReference>
<evidence type="ECO:0000256" key="1">
    <source>
        <dbReference type="SAM" id="MobiDB-lite"/>
    </source>
</evidence>
<protein>
    <submittedName>
        <fullName evidence="2">Uncharacterized protein</fullName>
    </submittedName>
</protein>
<dbReference type="EMBL" id="KZ452015">
    <property type="protein sequence ID" value="PKA50992.1"/>
    <property type="molecule type" value="Genomic_DNA"/>
</dbReference>
<accession>A0A2I0A635</accession>
<feature type="region of interest" description="Disordered" evidence="1">
    <location>
        <begin position="94"/>
        <end position="137"/>
    </location>
</feature>
<evidence type="ECO:0000313" key="2">
    <source>
        <dbReference type="EMBL" id="PKA50992.1"/>
    </source>
</evidence>
<gene>
    <name evidence="2" type="ORF">AXF42_Ash007648</name>
</gene>
<name>A0A2I0A635_9ASPA</name>
<dbReference type="AlphaFoldDB" id="A0A2I0A635"/>
<dbReference type="InterPro" id="IPR053217">
    <property type="entry name" value="ACC_Biotin_Carrier"/>
</dbReference>
<evidence type="ECO:0000313" key="3">
    <source>
        <dbReference type="Proteomes" id="UP000236161"/>
    </source>
</evidence>
<dbReference type="STRING" id="1088818.A0A2I0A635"/>
<sequence length="323" mass="34257">MGDSVFWVSRLRKDPTLVERLATDHRTCLIGNLSKTQQHLSFTAKPAVVPISVASLQSTAFSHGFSAAKRLKFSSAYQRYSFETHVKAASESGASSLTSDAGSSGTASLGGPVDNHNQKSTFPNGFKVVRRGSPKSTVRPSLREIYRVGDFEMHLRRNIGSKKAVESAASHIVSPTTAPPIPSKPMSESSPATQPSTPPPPPNSSSAPSSPFVYVSSVKASKLAALEASGLSGYALVSSPTVGSFRSGRTVKGKKQAASCKENKNSFLTLIVLFGAEPVGYGDPLVAVLPSFHGINHPITKRPRPSRDHMHGVNVSAHQNLKA</sequence>
<reference evidence="2 3" key="1">
    <citation type="journal article" date="2017" name="Nature">
        <title>The Apostasia genome and the evolution of orchids.</title>
        <authorList>
            <person name="Zhang G.Q."/>
            <person name="Liu K.W."/>
            <person name="Li Z."/>
            <person name="Lohaus R."/>
            <person name="Hsiao Y.Y."/>
            <person name="Niu S.C."/>
            <person name="Wang J.Y."/>
            <person name="Lin Y.C."/>
            <person name="Xu Q."/>
            <person name="Chen L.J."/>
            <person name="Yoshida K."/>
            <person name="Fujiwara S."/>
            <person name="Wang Z.W."/>
            <person name="Zhang Y.Q."/>
            <person name="Mitsuda N."/>
            <person name="Wang M."/>
            <person name="Liu G.H."/>
            <person name="Pecoraro L."/>
            <person name="Huang H.X."/>
            <person name="Xiao X.J."/>
            <person name="Lin M."/>
            <person name="Wu X.Y."/>
            <person name="Wu W.L."/>
            <person name="Chen Y.Y."/>
            <person name="Chang S.B."/>
            <person name="Sakamoto S."/>
            <person name="Ohme-Takagi M."/>
            <person name="Yagi M."/>
            <person name="Zeng S.J."/>
            <person name="Shen C.Y."/>
            <person name="Yeh C.M."/>
            <person name="Luo Y.B."/>
            <person name="Tsai W.C."/>
            <person name="Van de Peer Y."/>
            <person name="Liu Z.J."/>
        </authorList>
    </citation>
    <scope>NUCLEOTIDE SEQUENCE [LARGE SCALE GENOMIC DNA]</scope>
    <source>
        <strain evidence="3">cv. Shenzhen</strain>
        <tissue evidence="2">Stem</tissue>
    </source>
</reference>
<organism evidence="2 3">
    <name type="scientific">Apostasia shenzhenica</name>
    <dbReference type="NCBI Taxonomy" id="1088818"/>
    <lineage>
        <taxon>Eukaryota</taxon>
        <taxon>Viridiplantae</taxon>
        <taxon>Streptophyta</taxon>
        <taxon>Embryophyta</taxon>
        <taxon>Tracheophyta</taxon>
        <taxon>Spermatophyta</taxon>
        <taxon>Magnoliopsida</taxon>
        <taxon>Liliopsida</taxon>
        <taxon>Asparagales</taxon>
        <taxon>Orchidaceae</taxon>
        <taxon>Apostasioideae</taxon>
        <taxon>Apostasia</taxon>
    </lineage>
</organism>
<dbReference type="OrthoDB" id="529457at2759"/>
<dbReference type="PANTHER" id="PTHR47597:SF2">
    <property type="entry name" value="LIPOYL-BINDING DOMAIN-CONTAINING PROTEIN"/>
    <property type="match status" value="1"/>
</dbReference>
<proteinExistence type="predicted"/>
<feature type="region of interest" description="Disordered" evidence="1">
    <location>
        <begin position="166"/>
        <end position="211"/>
    </location>
</feature>